<dbReference type="EMBL" id="QOPI01000025">
    <property type="protein sequence ID" value="RCL43285.1"/>
    <property type="molecule type" value="Genomic_DNA"/>
</dbReference>
<reference evidence="1 2" key="1">
    <citation type="journal article" date="2018" name="Microbiome">
        <title>Fine metagenomic profile of the Mediterranean stratified and mixed water columns revealed by assembly and recruitment.</title>
        <authorList>
            <person name="Haro-Moreno J.M."/>
            <person name="Lopez-Perez M."/>
            <person name="De La Torre J.R."/>
            <person name="Picazo A."/>
            <person name="Camacho A."/>
            <person name="Rodriguez-Valera F."/>
        </authorList>
    </citation>
    <scope>NUCLEOTIDE SEQUENCE [LARGE SCALE GENOMIC DNA]</scope>
    <source>
        <strain evidence="1">MED-G78</strain>
    </source>
</reference>
<comment type="caution">
    <text evidence="1">The sequence shown here is derived from an EMBL/GenBank/DDBJ whole genome shotgun (WGS) entry which is preliminary data.</text>
</comment>
<evidence type="ECO:0000313" key="1">
    <source>
        <dbReference type="EMBL" id="RCL43285.1"/>
    </source>
</evidence>
<accession>A0A368C1N5</accession>
<evidence type="ECO:0000313" key="2">
    <source>
        <dbReference type="Proteomes" id="UP000252915"/>
    </source>
</evidence>
<dbReference type="Proteomes" id="UP000252915">
    <property type="component" value="Unassembled WGS sequence"/>
</dbReference>
<organism evidence="1 2">
    <name type="scientific">SAR86 cluster bacterium</name>
    <dbReference type="NCBI Taxonomy" id="2030880"/>
    <lineage>
        <taxon>Bacteria</taxon>
        <taxon>Pseudomonadati</taxon>
        <taxon>Pseudomonadota</taxon>
        <taxon>Gammaproteobacteria</taxon>
        <taxon>SAR86 cluster</taxon>
    </lineage>
</organism>
<protein>
    <submittedName>
        <fullName evidence="1">Uncharacterized protein</fullName>
    </submittedName>
</protein>
<sequence>MAYRYKWIFLVICLSACNELEQNKYYPPLEGPIEENTVTLDKNFNTIWPELILLTQNNANAIVKEQNGLIVAELVLPEVSKYIDCGMMNDEIYVDYIHRIFESSLTAKVYIELSEVDSASSNIKINIAFTFISLESGTTWNFNTNKPAIIWVANPAEGALPQRICISKNTLEANFIKKIRSL</sequence>
<proteinExistence type="predicted"/>
<dbReference type="AlphaFoldDB" id="A0A368C1N5"/>
<gene>
    <name evidence="1" type="ORF">DBW92_03975</name>
</gene>
<name>A0A368C1N5_9GAMM</name>